<proteinExistence type="predicted"/>
<comment type="caution">
    <text evidence="2">The sequence shown here is derived from an EMBL/GenBank/DDBJ whole genome shotgun (WGS) entry which is preliminary data.</text>
</comment>
<protein>
    <recommendedName>
        <fullName evidence="4">Serine/threonine protein kinase</fullName>
    </recommendedName>
</protein>
<evidence type="ECO:0000256" key="1">
    <source>
        <dbReference type="SAM" id="MobiDB-lite"/>
    </source>
</evidence>
<feature type="compositionally biased region" description="Pro residues" evidence="1">
    <location>
        <begin position="64"/>
        <end position="76"/>
    </location>
</feature>
<keyword evidence="3" id="KW-1185">Reference proteome</keyword>
<gene>
    <name evidence="2" type="ORF">ACFQVC_26730</name>
</gene>
<feature type="non-terminal residue" evidence="2">
    <location>
        <position position="1"/>
    </location>
</feature>
<feature type="compositionally biased region" description="Low complexity" evidence="1">
    <location>
        <begin position="328"/>
        <end position="342"/>
    </location>
</feature>
<sequence>GGPGEAPAPAGAPRPGAAGQRPAENDARLRPVPPAPGTAPRAGTRDTGAAGPLPPEMPPVSEMPLPPQAPPRPTAPPTAATARRRAVGAVDMTPRPGAGRPIIFGRPLAFDDRTTQLRPVGPRSKPRLAAVAACLVLGLGLIGGAVTGSWITGDSDETPSAEALFSAAGDAWHNEPVDALFPPRVKGDGAGPGGADREWTRIAVAPDSTCKNALDPLLRKALQPVGCDRLLRATYTDATRSHVTTVGMLFTKADAESMGALRTRFAEEGLDKRDDLMPRPYAAKGTPAAGFGDKQRASWTVSVLTDAPVVVYAVSGFADGRVVSEPEPAAEAMSAGATSAPAQSGLGHEAKGLADRVERKLRKTVTSTEKSS</sequence>
<evidence type="ECO:0008006" key="4">
    <source>
        <dbReference type="Google" id="ProtNLM"/>
    </source>
</evidence>
<dbReference type="RefSeq" id="WP_381835191.1">
    <property type="nucleotide sequence ID" value="NZ_JBHTCF010000012.1"/>
</dbReference>
<evidence type="ECO:0000313" key="3">
    <source>
        <dbReference type="Proteomes" id="UP001596523"/>
    </source>
</evidence>
<name>A0ABW2JR50_9ACTN</name>
<evidence type="ECO:0000313" key="2">
    <source>
        <dbReference type="EMBL" id="MFC7307807.1"/>
    </source>
</evidence>
<dbReference type="Proteomes" id="UP001596523">
    <property type="component" value="Unassembled WGS sequence"/>
</dbReference>
<dbReference type="EMBL" id="JBHTCF010000012">
    <property type="protein sequence ID" value="MFC7307807.1"/>
    <property type="molecule type" value="Genomic_DNA"/>
</dbReference>
<reference evidence="3" key="1">
    <citation type="journal article" date="2019" name="Int. J. Syst. Evol. Microbiol.">
        <title>The Global Catalogue of Microorganisms (GCM) 10K type strain sequencing project: providing services to taxonomists for standard genome sequencing and annotation.</title>
        <authorList>
            <consortium name="The Broad Institute Genomics Platform"/>
            <consortium name="The Broad Institute Genome Sequencing Center for Infectious Disease"/>
            <person name="Wu L."/>
            <person name="Ma J."/>
        </authorList>
    </citation>
    <scope>NUCLEOTIDE SEQUENCE [LARGE SCALE GENOMIC DNA]</scope>
    <source>
        <strain evidence="3">SYNS20</strain>
    </source>
</reference>
<accession>A0ABW2JR50</accession>
<feature type="region of interest" description="Disordered" evidence="1">
    <location>
        <begin position="328"/>
        <end position="372"/>
    </location>
</feature>
<feature type="region of interest" description="Disordered" evidence="1">
    <location>
        <begin position="1"/>
        <end position="80"/>
    </location>
</feature>
<feature type="compositionally biased region" description="Basic and acidic residues" evidence="1">
    <location>
        <begin position="348"/>
        <end position="358"/>
    </location>
</feature>
<feature type="compositionally biased region" description="Low complexity" evidence="1">
    <location>
        <begin position="1"/>
        <end position="22"/>
    </location>
</feature>
<organism evidence="2 3">
    <name type="scientific">Streptomyces monticola</name>
    <dbReference type="NCBI Taxonomy" id="2666263"/>
    <lineage>
        <taxon>Bacteria</taxon>
        <taxon>Bacillati</taxon>
        <taxon>Actinomycetota</taxon>
        <taxon>Actinomycetes</taxon>
        <taxon>Kitasatosporales</taxon>
        <taxon>Streptomycetaceae</taxon>
        <taxon>Streptomyces</taxon>
    </lineage>
</organism>